<reference evidence="5" key="1">
    <citation type="submission" date="2020-12" db="EMBL/GenBank/DDBJ databases">
        <title>Sanguibacter suaedae sp. nov., isolated from Suaeda aralocaspica.</title>
        <authorList>
            <person name="Ma Q."/>
        </authorList>
    </citation>
    <scope>NUCLEOTIDE SEQUENCE</scope>
    <source>
        <strain evidence="5">YZGR15</strain>
    </source>
</reference>
<dbReference type="InterPro" id="IPR003775">
    <property type="entry name" value="Flagellar_assembly_factor_FliW"/>
</dbReference>
<dbReference type="SUPFAM" id="SSF141457">
    <property type="entry name" value="BH3618-like"/>
    <property type="match status" value="1"/>
</dbReference>
<gene>
    <name evidence="4" type="primary">fliW</name>
    <name evidence="5" type="ORF">JAV76_05980</name>
</gene>
<organism evidence="5 6">
    <name type="scientific">Sanguibacter suaedae</name>
    <dbReference type="NCBI Taxonomy" id="2795737"/>
    <lineage>
        <taxon>Bacteria</taxon>
        <taxon>Bacillati</taxon>
        <taxon>Actinomycetota</taxon>
        <taxon>Actinomycetes</taxon>
        <taxon>Micrococcales</taxon>
        <taxon>Sanguibacteraceae</taxon>
        <taxon>Sanguibacter</taxon>
    </lineage>
</organism>
<dbReference type="RefSeq" id="WP_198733126.1">
    <property type="nucleotide sequence ID" value="NZ_JAEINH010000004.1"/>
</dbReference>
<comment type="caution">
    <text evidence="5">The sequence shown here is derived from an EMBL/GenBank/DDBJ whole genome shotgun (WGS) entry which is preliminary data.</text>
</comment>
<comment type="subcellular location">
    <subcellularLocation>
        <location evidence="4">Cytoplasm</location>
    </subcellularLocation>
</comment>
<sequence length="129" mass="13563">MITDVHFLEGLPGLTSAQDFALTQIDDQGLLFSLRGGTDGSTRLFVIQPGPYFAEYEPTIARDALDALGLGEADEQKRAVLVIVTPGSDTSTTTANLLAPVVLNTETGAALQVILEGTPWPVRAPLVAA</sequence>
<dbReference type="Pfam" id="PF02623">
    <property type="entry name" value="FliW"/>
    <property type="match status" value="1"/>
</dbReference>
<dbReference type="Proteomes" id="UP000602087">
    <property type="component" value="Unassembled WGS sequence"/>
</dbReference>
<evidence type="ECO:0000313" key="5">
    <source>
        <dbReference type="EMBL" id="MBI9114559.1"/>
    </source>
</evidence>
<name>A0A934I2U3_9MICO</name>
<evidence type="ECO:0000256" key="2">
    <source>
        <dbReference type="ARBA" id="ARBA00022795"/>
    </source>
</evidence>
<comment type="function">
    <text evidence="4">Acts as an anti-CsrA protein, binds CsrA and prevents it from repressing translation of its target genes, one of which is flagellin. Binds to flagellin and participates in the assembly of the flagellum.</text>
</comment>
<dbReference type="EMBL" id="JAEINH010000004">
    <property type="protein sequence ID" value="MBI9114559.1"/>
    <property type="molecule type" value="Genomic_DNA"/>
</dbReference>
<keyword evidence="5" id="KW-0966">Cell projection</keyword>
<protein>
    <recommendedName>
        <fullName evidence="4">Flagellar assembly factor FliW</fullName>
    </recommendedName>
</protein>
<comment type="similarity">
    <text evidence="4">Belongs to the FliW family.</text>
</comment>
<dbReference type="PANTHER" id="PTHR39190:SF1">
    <property type="entry name" value="FLAGELLAR ASSEMBLY FACTOR FLIW"/>
    <property type="match status" value="1"/>
</dbReference>
<keyword evidence="2 4" id="KW-1005">Bacterial flagellum biogenesis</keyword>
<keyword evidence="1 4" id="KW-0963">Cytoplasm</keyword>
<dbReference type="AlphaFoldDB" id="A0A934I2U3"/>
<dbReference type="GO" id="GO:0006417">
    <property type="term" value="P:regulation of translation"/>
    <property type="evidence" value="ECO:0007669"/>
    <property type="project" value="UniProtKB-KW"/>
</dbReference>
<dbReference type="HAMAP" id="MF_01185">
    <property type="entry name" value="FliW"/>
    <property type="match status" value="1"/>
</dbReference>
<dbReference type="GO" id="GO:0044780">
    <property type="term" value="P:bacterial-type flagellum assembly"/>
    <property type="evidence" value="ECO:0007669"/>
    <property type="project" value="UniProtKB-UniRule"/>
</dbReference>
<accession>A0A934I2U3</accession>
<dbReference type="InterPro" id="IPR024046">
    <property type="entry name" value="Flagellar_assmbl_FliW_dom_sf"/>
</dbReference>
<dbReference type="PANTHER" id="PTHR39190">
    <property type="entry name" value="FLAGELLAR ASSEMBLY FACTOR FLIW"/>
    <property type="match status" value="1"/>
</dbReference>
<keyword evidence="5" id="KW-0282">Flagellum</keyword>
<dbReference type="Gene3D" id="2.30.290.10">
    <property type="entry name" value="BH3618-like"/>
    <property type="match status" value="1"/>
</dbReference>
<comment type="subunit">
    <text evidence="4">Interacts with translational regulator CsrA and flagellin(s).</text>
</comment>
<evidence type="ECO:0000256" key="1">
    <source>
        <dbReference type="ARBA" id="ARBA00022490"/>
    </source>
</evidence>
<proteinExistence type="inferred from homology"/>
<evidence type="ECO:0000313" key="6">
    <source>
        <dbReference type="Proteomes" id="UP000602087"/>
    </source>
</evidence>
<keyword evidence="3 4" id="KW-0810">Translation regulation</keyword>
<evidence type="ECO:0000256" key="3">
    <source>
        <dbReference type="ARBA" id="ARBA00022845"/>
    </source>
</evidence>
<dbReference type="GO" id="GO:0005737">
    <property type="term" value="C:cytoplasm"/>
    <property type="evidence" value="ECO:0007669"/>
    <property type="project" value="UniProtKB-SubCell"/>
</dbReference>
<evidence type="ECO:0000256" key="4">
    <source>
        <dbReference type="HAMAP-Rule" id="MF_01185"/>
    </source>
</evidence>
<keyword evidence="4" id="KW-0143">Chaperone</keyword>
<keyword evidence="6" id="KW-1185">Reference proteome</keyword>
<keyword evidence="5" id="KW-0969">Cilium</keyword>